<evidence type="ECO:0000313" key="4">
    <source>
        <dbReference type="Proteomes" id="UP000826254"/>
    </source>
</evidence>
<feature type="domain" description="Pyrrolo-quinoline quinone repeat" evidence="2">
    <location>
        <begin position="323"/>
        <end position="442"/>
    </location>
</feature>
<organism evidence="3 4">
    <name type="scientific">Halobaculum magnesiiphilum</name>
    <dbReference type="NCBI Taxonomy" id="1017351"/>
    <lineage>
        <taxon>Archaea</taxon>
        <taxon>Methanobacteriati</taxon>
        <taxon>Methanobacteriota</taxon>
        <taxon>Stenosarchaea group</taxon>
        <taxon>Halobacteria</taxon>
        <taxon>Halobacteriales</taxon>
        <taxon>Haloferacaceae</taxon>
        <taxon>Halobaculum</taxon>
    </lineage>
</organism>
<dbReference type="SMART" id="SM00564">
    <property type="entry name" value="PQQ"/>
    <property type="match status" value="5"/>
</dbReference>
<dbReference type="Pfam" id="PF13360">
    <property type="entry name" value="PQQ_2"/>
    <property type="match status" value="3"/>
</dbReference>
<dbReference type="EMBL" id="CP081958">
    <property type="protein sequence ID" value="QZP38480.1"/>
    <property type="molecule type" value="Genomic_DNA"/>
</dbReference>
<dbReference type="KEGG" id="hmp:K6T50_04885"/>
<dbReference type="InterPro" id="IPR015943">
    <property type="entry name" value="WD40/YVTN_repeat-like_dom_sf"/>
</dbReference>
<dbReference type="Proteomes" id="UP000826254">
    <property type="component" value="Chromosome"/>
</dbReference>
<evidence type="ECO:0000256" key="1">
    <source>
        <dbReference type="SAM" id="MobiDB-lite"/>
    </source>
</evidence>
<dbReference type="InterPro" id="IPR018391">
    <property type="entry name" value="PQQ_b-propeller_rpt"/>
</dbReference>
<dbReference type="PANTHER" id="PTHR34512:SF30">
    <property type="entry name" value="OUTER MEMBRANE PROTEIN ASSEMBLY FACTOR BAMB"/>
    <property type="match status" value="1"/>
</dbReference>
<reference evidence="3 4" key="1">
    <citation type="journal article" date="2021" name="Int. J. Syst. Evol. Microbiol.">
        <title>Halobaculum halophilum sp. nov. and Halobaculum salinum sp. nov., isolated from salt lake and saline soil.</title>
        <authorList>
            <person name="Cui H.L."/>
            <person name="Shi X.W."/>
            <person name="Yin X.M."/>
            <person name="Yang X.Y."/>
            <person name="Hou J."/>
            <person name="Zhu L."/>
        </authorList>
    </citation>
    <scope>NUCLEOTIDE SEQUENCE [LARGE SCALE GENOMIC DNA]</scope>
    <source>
        <strain evidence="3 4">NBRC 109044</strain>
    </source>
</reference>
<dbReference type="PANTHER" id="PTHR34512">
    <property type="entry name" value="CELL SURFACE PROTEIN"/>
    <property type="match status" value="1"/>
</dbReference>
<sequence>MPSRRDALGLCGGALLGLAGCIGPEGGRTGTAGTGDRTDGSDDSDADPTTGDTNTDSPDPGTGIEVEGGSLAWERAFGDDLVSEPAFVDGTVAVAVGTDVVGIDAATGETAWTFETAVTLDGDYEYGRPTADLRVRDGTLYVLVGISVGTGAHDHVMHALTADGDERWRFGTGVSGFHSFVGFGDGAVVVATNDDAISAERDHAVFAIETATGDERWRDESGDAMGGAVGDGVALVEADRAVDCFDLETGERRFRYEAPEDARATATAVGNGRAFVVLDRYDPGADQATMVVVSTADGSAQWDLAGEVVTSVRYRDDCYVGGERVARLGPDGTERWSYDGGGPVYHAPFDADALYTASESQVVSLARDSGTERWDAEATDLAIPRVRAGDALVSMDGDARAVFAHDAGDGEELWRATVPGGYPPTPTAGPDGAYVATTAGGVGKIGF</sequence>
<gene>
    <name evidence="3" type="ORF">K6T50_04885</name>
</gene>
<keyword evidence="4" id="KW-1185">Reference proteome</keyword>
<dbReference type="PROSITE" id="PS51257">
    <property type="entry name" value="PROKAR_LIPOPROTEIN"/>
    <property type="match status" value="1"/>
</dbReference>
<dbReference type="Gene3D" id="2.40.10.480">
    <property type="match status" value="1"/>
</dbReference>
<dbReference type="InterPro" id="IPR002372">
    <property type="entry name" value="PQQ_rpt_dom"/>
</dbReference>
<dbReference type="SUPFAM" id="SSF50998">
    <property type="entry name" value="Quinoprotein alcohol dehydrogenase-like"/>
    <property type="match status" value="1"/>
</dbReference>
<protein>
    <submittedName>
        <fullName evidence="3">PQQ-binding-like beta-propeller repeat protein</fullName>
    </submittedName>
</protein>
<evidence type="ECO:0000259" key="2">
    <source>
        <dbReference type="Pfam" id="PF13360"/>
    </source>
</evidence>
<dbReference type="Gene3D" id="2.40.128.630">
    <property type="match status" value="1"/>
</dbReference>
<dbReference type="AlphaFoldDB" id="A0A8T8WF68"/>
<proteinExistence type="predicted"/>
<accession>A0A8T8WF68</accession>
<dbReference type="Gene3D" id="2.130.10.10">
    <property type="entry name" value="YVTN repeat-like/Quinoprotein amine dehydrogenase"/>
    <property type="match status" value="1"/>
</dbReference>
<feature type="domain" description="Pyrrolo-quinoline quinone repeat" evidence="2">
    <location>
        <begin position="158"/>
        <end position="304"/>
    </location>
</feature>
<dbReference type="GeneID" id="67177453"/>
<name>A0A8T8WF68_9EURY</name>
<dbReference type="RefSeq" id="WP_222608280.1">
    <property type="nucleotide sequence ID" value="NZ_CP081958.1"/>
</dbReference>
<feature type="region of interest" description="Disordered" evidence="1">
    <location>
        <begin position="28"/>
        <end position="65"/>
    </location>
</feature>
<dbReference type="InterPro" id="IPR011047">
    <property type="entry name" value="Quinoprotein_ADH-like_sf"/>
</dbReference>
<feature type="domain" description="Pyrrolo-quinoline quinone repeat" evidence="2">
    <location>
        <begin position="65"/>
        <end position="117"/>
    </location>
</feature>
<evidence type="ECO:0000313" key="3">
    <source>
        <dbReference type="EMBL" id="QZP38480.1"/>
    </source>
</evidence>